<evidence type="ECO:0000313" key="1">
    <source>
        <dbReference type="EMBL" id="OJA10036.1"/>
    </source>
</evidence>
<dbReference type="Proteomes" id="UP000183567">
    <property type="component" value="Unassembled WGS sequence"/>
</dbReference>
<dbReference type="AlphaFoldDB" id="A0A1J8QE55"/>
<gene>
    <name evidence="1" type="ORF">AZE42_11373</name>
</gene>
<keyword evidence="2" id="KW-1185">Reference proteome</keyword>
<evidence type="ECO:0000313" key="2">
    <source>
        <dbReference type="Proteomes" id="UP000183567"/>
    </source>
</evidence>
<proteinExistence type="predicted"/>
<protein>
    <submittedName>
        <fullName evidence="1">Uncharacterized protein</fullName>
    </submittedName>
</protein>
<name>A0A1J8QE55_9AGAM</name>
<comment type="caution">
    <text evidence="1">The sequence shown here is derived from an EMBL/GenBank/DDBJ whole genome shotgun (WGS) entry which is preliminary data.</text>
</comment>
<dbReference type="EMBL" id="LVVM01005647">
    <property type="protein sequence ID" value="OJA10036.1"/>
    <property type="molecule type" value="Genomic_DNA"/>
</dbReference>
<accession>A0A1J8QE55</accession>
<sequence length="74" mass="8150">MWTYEDEAAHTAILIEEFGIDPPQSPVLHICVFTYEDAQFRPNVGLSPSQYSPHHCELPLCSSTAPPNPVDPAA</sequence>
<organism evidence="1 2">
    <name type="scientific">Rhizopogon vesiculosus</name>
    <dbReference type="NCBI Taxonomy" id="180088"/>
    <lineage>
        <taxon>Eukaryota</taxon>
        <taxon>Fungi</taxon>
        <taxon>Dikarya</taxon>
        <taxon>Basidiomycota</taxon>
        <taxon>Agaricomycotina</taxon>
        <taxon>Agaricomycetes</taxon>
        <taxon>Agaricomycetidae</taxon>
        <taxon>Boletales</taxon>
        <taxon>Suillineae</taxon>
        <taxon>Rhizopogonaceae</taxon>
        <taxon>Rhizopogon</taxon>
    </lineage>
</organism>
<reference evidence="1 2" key="1">
    <citation type="submission" date="2016-03" db="EMBL/GenBank/DDBJ databases">
        <title>Comparative genomics of the ectomycorrhizal sister species Rhizopogon vinicolor and Rhizopogon vesiculosus (Basidiomycota: Boletales) reveals a divergence of the mating type B locus.</title>
        <authorList>
            <person name="Mujic A.B."/>
            <person name="Kuo A."/>
            <person name="Tritt A."/>
            <person name="Lipzen A."/>
            <person name="Chen C."/>
            <person name="Johnson J."/>
            <person name="Sharma A."/>
            <person name="Barry K."/>
            <person name="Grigoriev I.V."/>
            <person name="Spatafora J.W."/>
        </authorList>
    </citation>
    <scope>NUCLEOTIDE SEQUENCE [LARGE SCALE GENOMIC DNA]</scope>
    <source>
        <strain evidence="1 2">AM-OR11-056</strain>
    </source>
</reference>